<evidence type="ECO:0000259" key="7">
    <source>
        <dbReference type="Pfam" id="PF12698"/>
    </source>
</evidence>
<feature type="transmembrane region" description="Helical" evidence="6">
    <location>
        <begin position="12"/>
        <end position="33"/>
    </location>
</feature>
<dbReference type="GO" id="GO:0043190">
    <property type="term" value="C:ATP-binding cassette (ABC) transporter complex"/>
    <property type="evidence" value="ECO:0007669"/>
    <property type="project" value="InterPro"/>
</dbReference>
<evidence type="ECO:0000256" key="6">
    <source>
        <dbReference type="SAM" id="Phobius"/>
    </source>
</evidence>
<dbReference type="GO" id="GO:0046677">
    <property type="term" value="P:response to antibiotic"/>
    <property type="evidence" value="ECO:0007669"/>
    <property type="project" value="UniProtKB-KW"/>
</dbReference>
<feature type="domain" description="ABC-2 type transporter transmembrane" evidence="7">
    <location>
        <begin position="36"/>
        <end position="232"/>
    </location>
</feature>
<comment type="subcellular location">
    <subcellularLocation>
        <location evidence="1">Membrane</location>
        <topology evidence="1">Multi-pass membrane protein</topology>
    </subcellularLocation>
</comment>
<feature type="transmembrane region" description="Helical" evidence="6">
    <location>
        <begin position="94"/>
        <end position="117"/>
    </location>
</feature>
<name>A0A917U9P8_9ACTN</name>
<dbReference type="RefSeq" id="WP_190254830.1">
    <property type="nucleotide sequence ID" value="NZ_BMPI01000047.1"/>
</dbReference>
<evidence type="ECO:0000256" key="3">
    <source>
        <dbReference type="ARBA" id="ARBA00022989"/>
    </source>
</evidence>
<evidence type="ECO:0000256" key="4">
    <source>
        <dbReference type="ARBA" id="ARBA00023136"/>
    </source>
</evidence>
<dbReference type="GO" id="GO:0140359">
    <property type="term" value="F:ABC-type transporter activity"/>
    <property type="evidence" value="ECO:0007669"/>
    <property type="project" value="InterPro"/>
</dbReference>
<evidence type="ECO:0000313" key="9">
    <source>
        <dbReference type="Proteomes" id="UP000642070"/>
    </source>
</evidence>
<feature type="transmembrane region" description="Helical" evidence="6">
    <location>
        <begin position="129"/>
        <end position="153"/>
    </location>
</feature>
<evidence type="ECO:0000256" key="5">
    <source>
        <dbReference type="ARBA" id="ARBA00023251"/>
    </source>
</evidence>
<evidence type="ECO:0000256" key="2">
    <source>
        <dbReference type="ARBA" id="ARBA00022692"/>
    </source>
</evidence>
<proteinExistence type="predicted"/>
<keyword evidence="5" id="KW-0046">Antibiotic resistance</keyword>
<dbReference type="EMBL" id="BMPI01000047">
    <property type="protein sequence ID" value="GGM62857.1"/>
    <property type="molecule type" value="Genomic_DNA"/>
</dbReference>
<gene>
    <name evidence="8" type="ORF">GCM10007977_075510</name>
</gene>
<dbReference type="InterPro" id="IPR000412">
    <property type="entry name" value="ABC_2_transport"/>
</dbReference>
<reference evidence="8" key="1">
    <citation type="journal article" date="2014" name="Int. J. Syst. Evol. Microbiol.">
        <title>Complete genome sequence of Corynebacterium casei LMG S-19264T (=DSM 44701T), isolated from a smear-ripened cheese.</title>
        <authorList>
            <consortium name="US DOE Joint Genome Institute (JGI-PGF)"/>
            <person name="Walter F."/>
            <person name="Albersmeier A."/>
            <person name="Kalinowski J."/>
            <person name="Ruckert C."/>
        </authorList>
    </citation>
    <scope>NUCLEOTIDE SEQUENCE</scope>
    <source>
        <strain evidence="8">JCM 19831</strain>
    </source>
</reference>
<evidence type="ECO:0000313" key="8">
    <source>
        <dbReference type="EMBL" id="GGM62857.1"/>
    </source>
</evidence>
<comment type="caution">
    <text evidence="8">The sequence shown here is derived from an EMBL/GenBank/DDBJ whole genome shotgun (WGS) entry which is preliminary data.</text>
</comment>
<dbReference type="InterPro" id="IPR013525">
    <property type="entry name" value="ABC2_TM"/>
</dbReference>
<reference evidence="8" key="2">
    <citation type="submission" date="2020-09" db="EMBL/GenBank/DDBJ databases">
        <authorList>
            <person name="Sun Q."/>
            <person name="Ohkuma M."/>
        </authorList>
    </citation>
    <scope>NUCLEOTIDE SEQUENCE</scope>
    <source>
        <strain evidence="8">JCM 19831</strain>
    </source>
</reference>
<dbReference type="AlphaFoldDB" id="A0A917U9P8"/>
<dbReference type="PIRSF" id="PIRSF006648">
    <property type="entry name" value="DrrB"/>
    <property type="match status" value="1"/>
</dbReference>
<protein>
    <submittedName>
        <fullName evidence="8">ABC transporter</fullName>
    </submittedName>
</protein>
<feature type="transmembrane region" description="Helical" evidence="6">
    <location>
        <begin position="217"/>
        <end position="235"/>
    </location>
</feature>
<feature type="transmembrane region" description="Helical" evidence="6">
    <location>
        <begin position="165"/>
        <end position="187"/>
    </location>
</feature>
<dbReference type="PANTHER" id="PTHR43077:SF11">
    <property type="entry name" value="TRANSPORT PERMEASE YVFS-RELATED"/>
    <property type="match status" value="1"/>
</dbReference>
<dbReference type="InterPro" id="IPR051328">
    <property type="entry name" value="T7SS_ABC-Transporter"/>
</dbReference>
<dbReference type="Pfam" id="PF12698">
    <property type="entry name" value="ABC2_membrane_3"/>
    <property type="match status" value="1"/>
</dbReference>
<keyword evidence="2 6" id="KW-0812">Transmembrane</keyword>
<sequence>MLPYVRLELRRLVRMPGLLIFAVFMPLLSYLLFTNLTTITGQDQATAATYTMVSMAAYGAIGALLNYASGLVLDRSIGWLRQLRLTPLPPVKVVLGKGVTALATALVPVLALCGAAVAVNGVSLRPGQWLAIVPLLWLGSLPFALLGIALGCLATAQTVQPLNLLVYLGLSIAGGLWLPLDILPGWLADVGRWLPTHAYADMAWRVAFGGAPTLTDLLTLAAWLVAFTALAVFGYRRSTRSVAVL</sequence>
<dbReference type="Proteomes" id="UP000642070">
    <property type="component" value="Unassembled WGS sequence"/>
</dbReference>
<feature type="transmembrane region" description="Helical" evidence="6">
    <location>
        <begin position="53"/>
        <end position="73"/>
    </location>
</feature>
<keyword evidence="9" id="KW-1185">Reference proteome</keyword>
<keyword evidence="3 6" id="KW-1133">Transmembrane helix</keyword>
<keyword evidence="4 6" id="KW-0472">Membrane</keyword>
<organism evidence="8 9">
    <name type="scientific">Dactylosporangium sucinum</name>
    <dbReference type="NCBI Taxonomy" id="1424081"/>
    <lineage>
        <taxon>Bacteria</taxon>
        <taxon>Bacillati</taxon>
        <taxon>Actinomycetota</taxon>
        <taxon>Actinomycetes</taxon>
        <taxon>Micromonosporales</taxon>
        <taxon>Micromonosporaceae</taxon>
        <taxon>Dactylosporangium</taxon>
    </lineage>
</organism>
<accession>A0A917U9P8</accession>
<dbReference type="PANTHER" id="PTHR43077">
    <property type="entry name" value="TRANSPORT PERMEASE YVFS-RELATED"/>
    <property type="match status" value="1"/>
</dbReference>
<evidence type="ECO:0000256" key="1">
    <source>
        <dbReference type="ARBA" id="ARBA00004141"/>
    </source>
</evidence>